<comment type="similarity">
    <text evidence="3">Belongs to the PTPS family. QueD subfamily.</text>
</comment>
<dbReference type="Proteomes" id="UP000319342">
    <property type="component" value="Chromosome"/>
</dbReference>
<name>A0A518D175_9BACT</name>
<dbReference type="SUPFAM" id="SSF55620">
    <property type="entry name" value="Tetrahydrobiopterin biosynthesis enzymes-like"/>
    <property type="match status" value="1"/>
</dbReference>
<comment type="pathway">
    <text evidence="2">Purine metabolism; 7-cyano-7-deazaguanine biosynthesis.</text>
</comment>
<evidence type="ECO:0000256" key="7">
    <source>
        <dbReference type="ARBA" id="ARBA00022833"/>
    </source>
</evidence>
<dbReference type="PANTHER" id="PTHR12589">
    <property type="entry name" value="PYRUVOYL TETRAHYDROBIOPTERIN SYNTHASE"/>
    <property type="match status" value="1"/>
</dbReference>
<evidence type="ECO:0000256" key="4">
    <source>
        <dbReference type="ARBA" id="ARBA00012982"/>
    </source>
</evidence>
<dbReference type="InterPro" id="IPR007115">
    <property type="entry name" value="6-PTP_synth/QueD"/>
</dbReference>
<dbReference type="Pfam" id="PF01242">
    <property type="entry name" value="PTPS"/>
    <property type="match status" value="1"/>
</dbReference>
<evidence type="ECO:0000313" key="11">
    <source>
        <dbReference type="EMBL" id="QDU85199.1"/>
    </source>
</evidence>
<reference evidence="11 12" key="1">
    <citation type="submission" date="2019-02" db="EMBL/GenBank/DDBJ databases">
        <title>Deep-cultivation of Planctomycetes and their phenomic and genomic characterization uncovers novel biology.</title>
        <authorList>
            <person name="Wiegand S."/>
            <person name="Jogler M."/>
            <person name="Boedeker C."/>
            <person name="Pinto D."/>
            <person name="Vollmers J."/>
            <person name="Rivas-Marin E."/>
            <person name="Kohn T."/>
            <person name="Peeters S.H."/>
            <person name="Heuer A."/>
            <person name="Rast P."/>
            <person name="Oberbeckmann S."/>
            <person name="Bunk B."/>
            <person name="Jeske O."/>
            <person name="Meyerdierks A."/>
            <person name="Storesund J.E."/>
            <person name="Kallscheuer N."/>
            <person name="Luecker S."/>
            <person name="Lage O.M."/>
            <person name="Pohl T."/>
            <person name="Merkel B.J."/>
            <person name="Hornburger P."/>
            <person name="Mueller R.-W."/>
            <person name="Bruemmer F."/>
            <person name="Labrenz M."/>
            <person name="Spormann A.M."/>
            <person name="Op den Camp H."/>
            <person name="Overmann J."/>
            <person name="Amann R."/>
            <person name="Jetten M.S.M."/>
            <person name="Mascher T."/>
            <person name="Medema M.H."/>
            <person name="Devos D.P."/>
            <person name="Kaster A.-K."/>
            <person name="Ovreas L."/>
            <person name="Rohde M."/>
            <person name="Galperin M.Y."/>
            <person name="Jogler C."/>
        </authorList>
    </citation>
    <scope>NUCLEOTIDE SEQUENCE [LARGE SCALE GENOMIC DNA]</scope>
    <source>
        <strain evidence="11 12">Pla163</strain>
    </source>
</reference>
<dbReference type="Gene3D" id="3.30.479.10">
    <property type="entry name" value="6-pyruvoyl tetrahydropterin synthase/QueD"/>
    <property type="match status" value="1"/>
</dbReference>
<evidence type="ECO:0000256" key="10">
    <source>
        <dbReference type="ARBA" id="ARBA00048807"/>
    </source>
</evidence>
<comment type="cofactor">
    <cofactor evidence="1">
        <name>Zn(2+)</name>
        <dbReference type="ChEBI" id="CHEBI:29105"/>
    </cofactor>
</comment>
<dbReference type="GO" id="GO:0046872">
    <property type="term" value="F:metal ion binding"/>
    <property type="evidence" value="ECO:0007669"/>
    <property type="project" value="UniProtKB-KW"/>
</dbReference>
<keyword evidence="7" id="KW-0862">Zinc</keyword>
<evidence type="ECO:0000256" key="2">
    <source>
        <dbReference type="ARBA" id="ARBA00005061"/>
    </source>
</evidence>
<comment type="catalytic activity">
    <reaction evidence="10">
        <text>7,8-dihydroneopterin 3'-triphosphate + H2O = 6-carboxy-5,6,7,8-tetrahydropterin + triphosphate + acetaldehyde + 2 H(+)</text>
        <dbReference type="Rhea" id="RHEA:27966"/>
        <dbReference type="ChEBI" id="CHEBI:15343"/>
        <dbReference type="ChEBI" id="CHEBI:15377"/>
        <dbReference type="ChEBI" id="CHEBI:15378"/>
        <dbReference type="ChEBI" id="CHEBI:18036"/>
        <dbReference type="ChEBI" id="CHEBI:58462"/>
        <dbReference type="ChEBI" id="CHEBI:61032"/>
        <dbReference type="EC" id="4.1.2.50"/>
    </reaction>
</comment>
<organism evidence="11 12">
    <name type="scientific">Rohdeia mirabilis</name>
    <dbReference type="NCBI Taxonomy" id="2528008"/>
    <lineage>
        <taxon>Bacteria</taxon>
        <taxon>Pseudomonadati</taxon>
        <taxon>Planctomycetota</taxon>
        <taxon>Planctomycetia</taxon>
        <taxon>Planctomycetia incertae sedis</taxon>
        <taxon>Rohdeia</taxon>
    </lineage>
</organism>
<evidence type="ECO:0000256" key="5">
    <source>
        <dbReference type="ARBA" id="ARBA00018141"/>
    </source>
</evidence>
<evidence type="ECO:0000256" key="9">
    <source>
        <dbReference type="ARBA" id="ARBA00031449"/>
    </source>
</evidence>
<keyword evidence="12" id="KW-1185">Reference proteome</keyword>
<dbReference type="PANTHER" id="PTHR12589:SF7">
    <property type="entry name" value="6-PYRUVOYL TETRAHYDROBIOPTERIN SYNTHASE"/>
    <property type="match status" value="1"/>
</dbReference>
<dbReference type="AlphaFoldDB" id="A0A518D175"/>
<keyword evidence="8" id="KW-0456">Lyase</keyword>
<dbReference type="InterPro" id="IPR038418">
    <property type="entry name" value="6-PTP_synth/QueD_sf"/>
</dbReference>
<dbReference type="GO" id="GO:0070497">
    <property type="term" value="F:6-carboxytetrahydropterin synthase activity"/>
    <property type="evidence" value="ECO:0007669"/>
    <property type="project" value="UniProtKB-EC"/>
</dbReference>
<dbReference type="EC" id="4.1.2.50" evidence="4"/>
<keyword evidence="6" id="KW-0479">Metal-binding</keyword>
<dbReference type="EMBL" id="CP036290">
    <property type="protein sequence ID" value="QDU85199.1"/>
    <property type="molecule type" value="Genomic_DNA"/>
</dbReference>
<dbReference type="RefSeq" id="WP_419185831.1">
    <property type="nucleotide sequence ID" value="NZ_CP036290.1"/>
</dbReference>
<evidence type="ECO:0000256" key="1">
    <source>
        <dbReference type="ARBA" id="ARBA00001947"/>
    </source>
</evidence>
<gene>
    <name evidence="11" type="ORF">Pla163_23270</name>
</gene>
<sequence length="178" mass="20492">MSTAARPTDPRETWSIEIDKEYLKFSCAHFLIFADGTAERLHGHNYRVYAEVDAALDDHGLVIDFIEVKPVIRELCDWLDEHWLLPGQHPDLSVRDLPARDGLSEHVEVRFKDRLYTAPKDNVIVLPINNTSAENFAGYIGRELATRLRQRFPAVQIRLIEIKVEETPGQRGVFRMRG</sequence>
<proteinExistence type="inferred from homology"/>
<evidence type="ECO:0000256" key="8">
    <source>
        <dbReference type="ARBA" id="ARBA00023239"/>
    </source>
</evidence>
<accession>A0A518D175</accession>
<evidence type="ECO:0000313" key="12">
    <source>
        <dbReference type="Proteomes" id="UP000319342"/>
    </source>
</evidence>
<dbReference type="UniPathway" id="UPA00391"/>
<evidence type="ECO:0000256" key="3">
    <source>
        <dbReference type="ARBA" id="ARBA00008900"/>
    </source>
</evidence>
<protein>
    <recommendedName>
        <fullName evidence="5">6-carboxy-5,6,7,8-tetrahydropterin synthase</fullName>
        <ecNumber evidence="4">4.1.2.50</ecNumber>
    </recommendedName>
    <alternativeName>
        <fullName evidence="9">Queuosine biosynthesis protein QueD</fullName>
    </alternativeName>
</protein>
<evidence type="ECO:0000256" key="6">
    <source>
        <dbReference type="ARBA" id="ARBA00022723"/>
    </source>
</evidence>